<organism evidence="7 8">
    <name type="scientific">Sphingomonas ginsenosidivorax</name>
    <dbReference type="NCBI Taxonomy" id="862135"/>
    <lineage>
        <taxon>Bacteria</taxon>
        <taxon>Pseudomonadati</taxon>
        <taxon>Pseudomonadota</taxon>
        <taxon>Alphaproteobacteria</taxon>
        <taxon>Sphingomonadales</taxon>
        <taxon>Sphingomonadaceae</taxon>
        <taxon>Sphingomonas</taxon>
    </lineage>
</organism>
<evidence type="ECO:0000313" key="8">
    <source>
        <dbReference type="Proteomes" id="UP000321250"/>
    </source>
</evidence>
<evidence type="ECO:0000256" key="1">
    <source>
        <dbReference type="ARBA" id="ARBA00006787"/>
    </source>
</evidence>
<dbReference type="EC" id="1.13.11.-" evidence="6"/>
<name>A0A5C6UIY7_9SPHN</name>
<comment type="similarity">
    <text evidence="1 6">Belongs to the carotenoid oxygenase family.</text>
</comment>
<sequence length="491" mass="53561">MASRVELAIDRAVSAVAGPIVGGIAAFNKSRLPPRDAPHPLLTGIHQPMTKELTLTDLAVVGSIPPELDGRYVRIGPNPVAADPRAYHFFTGDGMLHGVRIAGGRAHWYRNRWIRSTDVAAARQVPAAPGPRHVFDTVNTSVLHHAGSGWALVEAGSTPVRFDEHLEGQRYDDFGGTLPGSFTAHPRRDPATGELHALCYEATDPKRVRYNVIDVAGTVRRSVTIPVAHGPLIHDCAITERYVVVMDLPLTLSMRTVLAGHGFPYRWNEKHPARIGLLPREGGAEDIRWCALDPCFVFHTANAYDLPDGRVVLDVIAYDRMFAGDNLAPDEQPRGFERWTIDPETGTVEQRPIDFAPQELPTIDERRTGLPYRYAYALGLPEQLTDTLVGEAPLIKHDLARGTRQLHAFGPGRIAGEFVFVPRAPDADEDDGWLLGFVIDADGTSSALEILDARDLQASPVASITIPHRIPPGIHGAWLQSAGPATGPRRA</sequence>
<dbReference type="InterPro" id="IPR004294">
    <property type="entry name" value="Carotenoid_Oase"/>
</dbReference>
<proteinExistence type="inferred from homology"/>
<feature type="binding site" evidence="5">
    <location>
        <position position="475"/>
    </location>
    <ligand>
        <name>Fe cation</name>
        <dbReference type="ChEBI" id="CHEBI:24875"/>
        <note>catalytic</note>
    </ligand>
</feature>
<keyword evidence="8" id="KW-1185">Reference proteome</keyword>
<dbReference type="PANTHER" id="PTHR10543:SF89">
    <property type="entry name" value="CAROTENOID 9,10(9',10')-CLEAVAGE DIOXYGENASE 1"/>
    <property type="match status" value="1"/>
</dbReference>
<dbReference type="GO" id="GO:0046872">
    <property type="term" value="F:metal ion binding"/>
    <property type="evidence" value="ECO:0007669"/>
    <property type="project" value="UniProtKB-KW"/>
</dbReference>
<dbReference type="AlphaFoldDB" id="A0A5C6UIY7"/>
<reference evidence="7 8" key="1">
    <citation type="journal article" date="2013" name="Antonie Van Leeuwenhoek">
        <title>Sphingomonas ginsenosidivorax sp. nov., with the ability to transform ginsenosides.</title>
        <authorList>
            <person name="Jin X.F."/>
            <person name="Kim J.K."/>
            <person name="Liu Q.M."/>
            <person name="Kang M.S."/>
            <person name="He D."/>
            <person name="Jin F.X."/>
            <person name="Kim S.C."/>
            <person name="Im W.T."/>
        </authorList>
    </citation>
    <scope>NUCLEOTIDE SEQUENCE [LARGE SCALE GENOMIC DNA]</scope>
    <source>
        <strain evidence="7 8">KHI67</strain>
    </source>
</reference>
<keyword evidence="3 6" id="KW-0560">Oxidoreductase</keyword>
<comment type="cofactor">
    <cofactor evidence="5 6">
        <name>Fe(2+)</name>
        <dbReference type="ChEBI" id="CHEBI:29033"/>
    </cofactor>
    <text evidence="5 6">Binds 1 Fe(2+) ion per subunit.</text>
</comment>
<dbReference type="OrthoDB" id="6636843at2"/>
<protein>
    <recommendedName>
        <fullName evidence="6">Dioxygenase</fullName>
        <ecNumber evidence="6">1.13.11.-</ecNumber>
    </recommendedName>
</protein>
<dbReference type="GO" id="GO:0016121">
    <property type="term" value="P:carotene catabolic process"/>
    <property type="evidence" value="ECO:0007669"/>
    <property type="project" value="TreeGrafter"/>
</dbReference>
<evidence type="ECO:0000256" key="3">
    <source>
        <dbReference type="ARBA" id="ARBA00023002"/>
    </source>
</evidence>
<dbReference type="GO" id="GO:0010436">
    <property type="term" value="F:carotenoid dioxygenase activity"/>
    <property type="evidence" value="ECO:0007669"/>
    <property type="project" value="TreeGrafter"/>
</dbReference>
<keyword evidence="2 5" id="KW-0479">Metal-binding</keyword>
<gene>
    <name evidence="7" type="ORF">FSB78_06200</name>
</gene>
<evidence type="ECO:0000256" key="2">
    <source>
        <dbReference type="ARBA" id="ARBA00022723"/>
    </source>
</evidence>
<dbReference type="Pfam" id="PF03055">
    <property type="entry name" value="RPE65"/>
    <property type="match status" value="1"/>
</dbReference>
<feature type="binding site" evidence="5">
    <location>
        <position position="299"/>
    </location>
    <ligand>
        <name>Fe cation</name>
        <dbReference type="ChEBI" id="CHEBI:24875"/>
        <note>catalytic</note>
    </ligand>
</feature>
<dbReference type="PANTHER" id="PTHR10543">
    <property type="entry name" value="BETA-CAROTENE DIOXYGENASE"/>
    <property type="match status" value="1"/>
</dbReference>
<feature type="binding site" evidence="5">
    <location>
        <position position="234"/>
    </location>
    <ligand>
        <name>Fe cation</name>
        <dbReference type="ChEBI" id="CHEBI:24875"/>
        <note>catalytic</note>
    </ligand>
</feature>
<evidence type="ECO:0000313" key="7">
    <source>
        <dbReference type="EMBL" id="TXC72793.1"/>
    </source>
</evidence>
<comment type="caution">
    <text evidence="7">The sequence shown here is derived from an EMBL/GenBank/DDBJ whole genome shotgun (WGS) entry which is preliminary data.</text>
</comment>
<dbReference type="EMBL" id="VOQR01000001">
    <property type="protein sequence ID" value="TXC72793.1"/>
    <property type="molecule type" value="Genomic_DNA"/>
</dbReference>
<keyword evidence="6" id="KW-0223">Dioxygenase</keyword>
<dbReference type="Proteomes" id="UP000321250">
    <property type="component" value="Unassembled WGS sequence"/>
</dbReference>
<evidence type="ECO:0000256" key="5">
    <source>
        <dbReference type="PIRSR" id="PIRSR604294-1"/>
    </source>
</evidence>
<evidence type="ECO:0000256" key="4">
    <source>
        <dbReference type="ARBA" id="ARBA00023004"/>
    </source>
</evidence>
<accession>A0A5C6UIY7</accession>
<keyword evidence="4 5" id="KW-0408">Iron</keyword>
<evidence type="ECO:0000256" key="6">
    <source>
        <dbReference type="RuleBase" id="RU364048"/>
    </source>
</evidence>
<feature type="binding site" evidence="5">
    <location>
        <position position="185"/>
    </location>
    <ligand>
        <name>Fe cation</name>
        <dbReference type="ChEBI" id="CHEBI:24875"/>
        <note>catalytic</note>
    </ligand>
</feature>